<keyword evidence="1" id="KW-1133">Transmembrane helix</keyword>
<keyword evidence="4" id="KW-1185">Reference proteome</keyword>
<accession>A0ABT6P0G7</accession>
<proteinExistence type="predicted"/>
<feature type="transmembrane region" description="Helical" evidence="1">
    <location>
        <begin position="215"/>
        <end position="235"/>
    </location>
</feature>
<keyword evidence="3" id="KW-0378">Hydrolase</keyword>
<comment type="caution">
    <text evidence="3">The sequence shown here is derived from an EMBL/GenBank/DDBJ whole genome shotgun (WGS) entry which is preliminary data.</text>
</comment>
<dbReference type="EMBL" id="JARZHI010000037">
    <property type="protein sequence ID" value="MDI1434063.1"/>
    <property type="molecule type" value="Genomic_DNA"/>
</dbReference>
<keyword evidence="3" id="KW-0645">Protease</keyword>
<gene>
    <name evidence="3" type="ORF">QHF89_31480</name>
</gene>
<keyword evidence="1" id="KW-0472">Membrane</keyword>
<evidence type="ECO:0000313" key="3">
    <source>
        <dbReference type="EMBL" id="MDI1434063.1"/>
    </source>
</evidence>
<keyword evidence="1" id="KW-0812">Transmembrane</keyword>
<feature type="transmembrane region" description="Helical" evidence="1">
    <location>
        <begin position="102"/>
        <end position="122"/>
    </location>
</feature>
<feature type="domain" description="CAAX prenyl protease 2/Lysostaphin resistance protein A-like" evidence="2">
    <location>
        <begin position="138"/>
        <end position="250"/>
    </location>
</feature>
<evidence type="ECO:0000256" key="1">
    <source>
        <dbReference type="SAM" id="Phobius"/>
    </source>
</evidence>
<dbReference type="Proteomes" id="UP001160301">
    <property type="component" value="Unassembled WGS sequence"/>
</dbReference>
<organism evidence="3 4">
    <name type="scientific">Polyangium sorediatum</name>
    <dbReference type="NCBI Taxonomy" id="889274"/>
    <lineage>
        <taxon>Bacteria</taxon>
        <taxon>Pseudomonadati</taxon>
        <taxon>Myxococcota</taxon>
        <taxon>Polyangia</taxon>
        <taxon>Polyangiales</taxon>
        <taxon>Polyangiaceae</taxon>
        <taxon>Polyangium</taxon>
    </lineage>
</organism>
<dbReference type="RefSeq" id="WP_136968444.1">
    <property type="nucleotide sequence ID" value="NZ_JARZHI010000037.1"/>
</dbReference>
<sequence>MAAQPRSWRTFGVLFGMGVLGNLGLLPILVPQLRQITEHAGTAGPSLPVLVVASLIQPLLLVGLAVATGIRLAPPLNLRSHIAAWAGGEPQPEPRFRSQVRIAVGLGILAALGIVALDHFLLPSLGEAGKNLRILQKQPVWSTIAAVLYGGMNEELLMRWGLATFFAWGIGKIRRAPGSPTTGVMWTAILLSALVFAAGHLPAVMALGLPLSGPVIARTLVLNAFAGVIFGWLYFRRSLESAMLAHATVHVTWAVLSHLV</sequence>
<protein>
    <submittedName>
        <fullName evidence="3">CPBP family intramembrane metalloprotease</fullName>
        <ecNumber evidence="3">3.4.-.-</ecNumber>
    </submittedName>
</protein>
<reference evidence="3 4" key="1">
    <citation type="submission" date="2023-04" db="EMBL/GenBank/DDBJ databases">
        <title>The genome sequence of Polyangium sorediatum DSM14670.</title>
        <authorList>
            <person name="Zhang X."/>
        </authorList>
    </citation>
    <scope>NUCLEOTIDE SEQUENCE [LARGE SCALE GENOMIC DNA]</scope>
    <source>
        <strain evidence="3 4">DSM 14670</strain>
    </source>
</reference>
<dbReference type="Pfam" id="PF02517">
    <property type="entry name" value="Rce1-like"/>
    <property type="match status" value="1"/>
</dbReference>
<dbReference type="GO" id="GO:0008237">
    <property type="term" value="F:metallopeptidase activity"/>
    <property type="evidence" value="ECO:0007669"/>
    <property type="project" value="UniProtKB-KW"/>
</dbReference>
<name>A0ABT6P0G7_9BACT</name>
<evidence type="ECO:0000259" key="2">
    <source>
        <dbReference type="Pfam" id="PF02517"/>
    </source>
</evidence>
<keyword evidence="3" id="KW-0482">Metalloprotease</keyword>
<dbReference type="InterPro" id="IPR003675">
    <property type="entry name" value="Rce1/LyrA-like_dom"/>
</dbReference>
<feature type="transmembrane region" description="Helical" evidence="1">
    <location>
        <begin position="156"/>
        <end position="173"/>
    </location>
</feature>
<dbReference type="EC" id="3.4.-.-" evidence="3"/>
<evidence type="ECO:0000313" key="4">
    <source>
        <dbReference type="Proteomes" id="UP001160301"/>
    </source>
</evidence>
<feature type="transmembrane region" description="Helical" evidence="1">
    <location>
        <begin position="12"/>
        <end position="30"/>
    </location>
</feature>
<feature type="transmembrane region" description="Helical" evidence="1">
    <location>
        <begin position="185"/>
        <end position="209"/>
    </location>
</feature>
<feature type="transmembrane region" description="Helical" evidence="1">
    <location>
        <begin position="50"/>
        <end position="70"/>
    </location>
</feature>